<feature type="region of interest" description="Disordered" evidence="1">
    <location>
        <begin position="141"/>
        <end position="182"/>
    </location>
</feature>
<feature type="region of interest" description="Disordered" evidence="1">
    <location>
        <begin position="1"/>
        <end position="85"/>
    </location>
</feature>
<feature type="region of interest" description="Disordered" evidence="1">
    <location>
        <begin position="99"/>
        <end position="127"/>
    </location>
</feature>
<keyword evidence="3" id="KW-1185">Reference proteome</keyword>
<feature type="compositionally biased region" description="Low complexity" evidence="1">
    <location>
        <begin position="45"/>
        <end position="61"/>
    </location>
</feature>
<sequence length="182" mass="20008">MSVPPSRSHSMSTVFTNTEENVMESLKLNRDACQEEHVDSPNDNRSSSSRSSSSGESTTGSRKGRNSHALDMTAMGPKGSPSPSTAVVVMYANPVRNDHKTEAVTSHVSEEDVENYSPQQRWRRDNNSSQVEKVLFSHGNSVNMYSPLNGPTAVSTTHRMMGNEEEKEEEKEMEGAATCQNP</sequence>
<feature type="non-terminal residue" evidence="2">
    <location>
        <position position="182"/>
    </location>
</feature>
<evidence type="ECO:0000256" key="1">
    <source>
        <dbReference type="SAM" id="MobiDB-lite"/>
    </source>
</evidence>
<dbReference type="Proteomes" id="UP000007350">
    <property type="component" value="Unassembled WGS sequence"/>
</dbReference>
<comment type="caution">
    <text evidence="2">The sequence shown here is derived from an EMBL/GenBank/DDBJ whole genome shotgun (WGS) entry which is preliminary data.</text>
</comment>
<dbReference type="EMBL" id="AHKC01017973">
    <property type="protein sequence ID" value="EKF27518.1"/>
    <property type="molecule type" value="Genomic_DNA"/>
</dbReference>
<feature type="compositionally biased region" description="Acidic residues" evidence="1">
    <location>
        <begin position="163"/>
        <end position="172"/>
    </location>
</feature>
<evidence type="ECO:0000313" key="3">
    <source>
        <dbReference type="Proteomes" id="UP000007350"/>
    </source>
</evidence>
<organism evidence="2 3">
    <name type="scientific">Trypanosoma cruzi marinkellei</name>
    <dbReference type="NCBI Taxonomy" id="85056"/>
    <lineage>
        <taxon>Eukaryota</taxon>
        <taxon>Discoba</taxon>
        <taxon>Euglenozoa</taxon>
        <taxon>Kinetoplastea</taxon>
        <taxon>Metakinetoplastina</taxon>
        <taxon>Trypanosomatida</taxon>
        <taxon>Trypanosomatidae</taxon>
        <taxon>Trypanosoma</taxon>
        <taxon>Schizotrypanum</taxon>
    </lineage>
</organism>
<evidence type="ECO:0000313" key="2">
    <source>
        <dbReference type="EMBL" id="EKF27518.1"/>
    </source>
</evidence>
<feature type="compositionally biased region" description="Polar residues" evidence="1">
    <location>
        <begin position="1"/>
        <end position="20"/>
    </location>
</feature>
<gene>
    <name evidence="2" type="ORF">MOQ_008756</name>
</gene>
<dbReference type="AlphaFoldDB" id="K2LXY6"/>
<accession>K2LXY6</accession>
<dbReference type="OrthoDB" id="253130at2759"/>
<protein>
    <submittedName>
        <fullName evidence="2">Uncharacterized protein</fullName>
    </submittedName>
</protein>
<reference evidence="2 3" key="1">
    <citation type="journal article" date="2012" name="BMC Genomics">
        <title>Comparative genomic analysis of human infective Trypanosoma cruzi lineages with the bat-restricted subspecies T. cruzi marinkellei.</title>
        <authorList>
            <person name="Franzen O."/>
            <person name="Talavera-Lopez C."/>
            <person name="Ochaya S."/>
            <person name="Butler C.E."/>
            <person name="Messenger L.A."/>
            <person name="Lewis M.D."/>
            <person name="Llewellyn M.S."/>
            <person name="Marinkelle C.J."/>
            <person name="Tyler K.M."/>
            <person name="Miles M.A."/>
            <person name="Andersson B."/>
        </authorList>
    </citation>
    <scope>NUCLEOTIDE SEQUENCE [LARGE SCALE GENOMIC DNA]</scope>
    <source>
        <strain evidence="2 3">B7</strain>
    </source>
</reference>
<feature type="compositionally biased region" description="Basic and acidic residues" evidence="1">
    <location>
        <begin position="27"/>
        <end position="42"/>
    </location>
</feature>
<name>K2LXY6_TRYCR</name>
<proteinExistence type="predicted"/>